<keyword evidence="8" id="KW-1185">Reference proteome</keyword>
<feature type="transmembrane region" description="Helical" evidence="6">
    <location>
        <begin position="330"/>
        <end position="350"/>
    </location>
</feature>
<evidence type="ECO:0000313" key="7">
    <source>
        <dbReference type="EMBL" id="MFC3180537.1"/>
    </source>
</evidence>
<evidence type="ECO:0000256" key="6">
    <source>
        <dbReference type="SAM" id="Phobius"/>
    </source>
</evidence>
<dbReference type="Proteomes" id="UP001595547">
    <property type="component" value="Unassembled WGS sequence"/>
</dbReference>
<keyword evidence="4 6" id="KW-1133">Transmembrane helix</keyword>
<dbReference type="EMBL" id="JBHRTO010000001">
    <property type="protein sequence ID" value="MFC3180537.1"/>
    <property type="molecule type" value="Genomic_DNA"/>
</dbReference>
<comment type="subcellular location">
    <subcellularLocation>
        <location evidence="1">Cell membrane</location>
        <topology evidence="1">Multi-pass membrane protein</topology>
    </subcellularLocation>
</comment>
<feature type="transmembrane region" description="Helical" evidence="6">
    <location>
        <begin position="212"/>
        <end position="235"/>
    </location>
</feature>
<dbReference type="InterPro" id="IPR051679">
    <property type="entry name" value="DASS-Related_Transporters"/>
</dbReference>
<keyword evidence="3 6" id="KW-0812">Transmembrane</keyword>
<evidence type="ECO:0000313" key="8">
    <source>
        <dbReference type="Proteomes" id="UP001595547"/>
    </source>
</evidence>
<evidence type="ECO:0000256" key="3">
    <source>
        <dbReference type="ARBA" id="ARBA00022692"/>
    </source>
</evidence>
<evidence type="ECO:0000256" key="4">
    <source>
        <dbReference type="ARBA" id="ARBA00022989"/>
    </source>
</evidence>
<evidence type="ECO:0000256" key="5">
    <source>
        <dbReference type="ARBA" id="ARBA00023136"/>
    </source>
</evidence>
<proteinExistence type="predicted"/>
<feature type="transmembrane region" description="Helical" evidence="6">
    <location>
        <begin position="20"/>
        <end position="40"/>
    </location>
</feature>
<feature type="transmembrane region" description="Helical" evidence="6">
    <location>
        <begin position="274"/>
        <end position="290"/>
    </location>
</feature>
<feature type="transmembrane region" description="Helical" evidence="6">
    <location>
        <begin position="296"/>
        <end position="318"/>
    </location>
</feature>
<feature type="transmembrane region" description="Helical" evidence="6">
    <location>
        <begin position="157"/>
        <end position="180"/>
    </location>
</feature>
<evidence type="ECO:0000256" key="1">
    <source>
        <dbReference type="ARBA" id="ARBA00004651"/>
    </source>
</evidence>
<feature type="transmembrane region" description="Helical" evidence="6">
    <location>
        <begin position="61"/>
        <end position="83"/>
    </location>
</feature>
<protein>
    <submittedName>
        <fullName evidence="7">YfcC family protein</fullName>
    </submittedName>
</protein>
<organism evidence="7 8">
    <name type="scientific">Cypionkella sinensis</name>
    <dbReference type="NCBI Taxonomy" id="1756043"/>
    <lineage>
        <taxon>Bacteria</taxon>
        <taxon>Pseudomonadati</taxon>
        <taxon>Pseudomonadota</taxon>
        <taxon>Alphaproteobacteria</taxon>
        <taxon>Rhodobacterales</taxon>
        <taxon>Paracoccaceae</taxon>
        <taxon>Cypionkella</taxon>
    </lineage>
</organism>
<sequence length="479" mass="50150">MATPPDPTQPETVGFRFPSAFTILFALIILVAALTWIIPAGQYARVASEALGKDVPVAGTYALTAANPQGIFDVILAPIAGFYDPDSYAANAIDVSLFVLIIGGFIGVVTATGAIDAGIARAMVRLKGRENWMIPFLMALFALGGTTYGMAEETLAFYMLLIPVMIAAGYDAVVAVAVILLGAGVGVLGSTINAFSTVIASDAAGVTFADGLMLRLIILGLCWLVTVAFVMRYAARVKADPSKSLVFDKKAANEAHFIGGTTLPGTAFTGLQQIVLILFALTFAVMIWGVSSQGWWMAQMSGLFLIAAILIGMIARLGEARLVEAFLNGARDLLGVALIIGLARGIVVVMDAGHITDTILHAAEMSVAGLPEVAFINVIYWIEVGMSFLVPSTSGLAVLSMPILAPVADFAGVQRELVVTAFATGSGIVNLITPTSAVVMGGLAIGRVPYERWLRFIWPLLVALTAVIMAALSAAVFFA</sequence>
<evidence type="ECO:0000256" key="2">
    <source>
        <dbReference type="ARBA" id="ARBA00022475"/>
    </source>
</evidence>
<dbReference type="InterPro" id="IPR018385">
    <property type="entry name" value="C4_dicarb_anaerob_car-like"/>
</dbReference>
<dbReference type="Pfam" id="PF03606">
    <property type="entry name" value="DcuC"/>
    <property type="match status" value="1"/>
</dbReference>
<dbReference type="RefSeq" id="WP_380072162.1">
    <property type="nucleotide sequence ID" value="NZ_JBHRTO010000001.1"/>
</dbReference>
<feature type="transmembrane region" description="Helical" evidence="6">
    <location>
        <begin position="132"/>
        <end position="151"/>
    </location>
</feature>
<keyword evidence="2" id="KW-1003">Cell membrane</keyword>
<reference evidence="8" key="1">
    <citation type="journal article" date="2019" name="Int. J. Syst. Evol. Microbiol.">
        <title>The Global Catalogue of Microorganisms (GCM) 10K type strain sequencing project: providing services to taxonomists for standard genome sequencing and annotation.</title>
        <authorList>
            <consortium name="The Broad Institute Genomics Platform"/>
            <consortium name="The Broad Institute Genome Sequencing Center for Infectious Disease"/>
            <person name="Wu L."/>
            <person name="Ma J."/>
        </authorList>
    </citation>
    <scope>NUCLEOTIDE SEQUENCE [LARGE SCALE GENOMIC DNA]</scope>
    <source>
        <strain evidence="8">KCTC 52039</strain>
    </source>
</reference>
<feature type="transmembrane region" description="Helical" evidence="6">
    <location>
        <begin position="456"/>
        <end position="478"/>
    </location>
</feature>
<feature type="transmembrane region" description="Helical" evidence="6">
    <location>
        <begin position="417"/>
        <end position="444"/>
    </location>
</feature>
<feature type="transmembrane region" description="Helical" evidence="6">
    <location>
        <begin position="378"/>
        <end position="405"/>
    </location>
</feature>
<keyword evidence="5 6" id="KW-0472">Membrane</keyword>
<dbReference type="PANTHER" id="PTHR43652:SF6">
    <property type="entry name" value="ARGININE REPRESSOR"/>
    <property type="match status" value="1"/>
</dbReference>
<comment type="caution">
    <text evidence="7">The sequence shown here is derived from an EMBL/GenBank/DDBJ whole genome shotgun (WGS) entry which is preliminary data.</text>
</comment>
<dbReference type="PANTHER" id="PTHR43652">
    <property type="entry name" value="BASIC AMINO ACID ANTIPORTER YFCC-RELATED"/>
    <property type="match status" value="1"/>
</dbReference>
<feature type="transmembrane region" description="Helical" evidence="6">
    <location>
        <begin position="187"/>
        <end position="206"/>
    </location>
</feature>
<feature type="transmembrane region" description="Helical" evidence="6">
    <location>
        <begin position="95"/>
        <end position="120"/>
    </location>
</feature>
<name>A0ABV7IZI5_9RHOB</name>
<accession>A0ABV7IZI5</accession>
<gene>
    <name evidence="7" type="ORF">ACFOGH_06025</name>
</gene>